<protein>
    <recommendedName>
        <fullName evidence="6">INO80 complex subunit 3</fullName>
    </recommendedName>
</protein>
<feature type="compositionally biased region" description="Polar residues" evidence="1">
    <location>
        <begin position="25"/>
        <end position="38"/>
    </location>
</feature>
<proteinExistence type="predicted"/>
<evidence type="ECO:0000256" key="1">
    <source>
        <dbReference type="SAM" id="MobiDB-lite"/>
    </source>
</evidence>
<feature type="region of interest" description="Disordered" evidence="1">
    <location>
        <begin position="290"/>
        <end position="310"/>
    </location>
</feature>
<feature type="compositionally biased region" description="Acidic residues" evidence="1">
    <location>
        <begin position="443"/>
        <end position="452"/>
    </location>
</feature>
<dbReference type="OrthoDB" id="4095124at2759"/>
<evidence type="ECO:0000313" key="5">
    <source>
        <dbReference type="Proteomes" id="UP000078559"/>
    </source>
</evidence>
<name>A0A194W9A8_CYTMA</name>
<feature type="domain" description="INO80 complex subunit 3-like middle region" evidence="3">
    <location>
        <begin position="200"/>
        <end position="356"/>
    </location>
</feature>
<dbReference type="GO" id="GO:0031011">
    <property type="term" value="C:Ino80 complex"/>
    <property type="evidence" value="ECO:0007669"/>
    <property type="project" value="InterPro"/>
</dbReference>
<evidence type="ECO:0000259" key="2">
    <source>
        <dbReference type="Pfam" id="PF14612"/>
    </source>
</evidence>
<feature type="compositionally biased region" description="Basic and acidic residues" evidence="1">
    <location>
        <begin position="358"/>
        <end position="370"/>
    </location>
</feature>
<keyword evidence="5" id="KW-1185">Reference proteome</keyword>
<dbReference type="GO" id="GO:0006338">
    <property type="term" value="P:chromatin remodeling"/>
    <property type="evidence" value="ECO:0007669"/>
    <property type="project" value="InterPro"/>
</dbReference>
<dbReference type="AlphaFoldDB" id="A0A194W9A8"/>
<evidence type="ECO:0000313" key="4">
    <source>
        <dbReference type="EMBL" id="KUI72668.1"/>
    </source>
</evidence>
<gene>
    <name evidence="4" type="ORF">VM1G_08382</name>
</gene>
<sequence>MSSTTKDDAPNAASHRTIHEDNGDTSKGNGRTRTTSLVNDAELKRASILRGSSRPRAASIVMDADLKHEEGGPDVTMADAKPTYKSWKKKYRKMRIKFDESMAQGEQLYQQEQKALKKIKQLAIYNEQASPSPFCPAHPQPYAWARLPVINCKLISYINNRPQIPTEKRFDVSLDILSDAEETFTLEIDREPRPGPQPSKSLKDLIKEVPHLDFAATAERYPDVAHNLLTGIDSPAAEASHQQHPPAFLTADDIDNYLWEIDTQTKAESEEHGDDMEMLPTLAPLAREHNAGSGHTAAAPGRGATPSSAVTNLKDTSAAGASSISTTSRDFALRNPTSVYNWLRKHAPNTFLQDNDGGEEKKQKGGSGDKKSRKAHRVADEDEDEEEDDTRTPARKGASGGARKSGAEGGRANTAAARAKGERASRRSIAISTKSKRQSIEDTVYDMDEDMGLEPQQPAGSKSKRKRAMDDDTGYRPKGGSSRRPAKKRNKNSISATSVGGAGVADHIGAETPAGKKRMREEAEAKEVAAADAEGETED</sequence>
<dbReference type="EMBL" id="CM003106">
    <property type="protein sequence ID" value="KUI72668.1"/>
    <property type="molecule type" value="Genomic_DNA"/>
</dbReference>
<dbReference type="InterPro" id="IPR055449">
    <property type="entry name" value="Iec3-like_M"/>
</dbReference>
<dbReference type="SMR" id="A0A194W9A8"/>
<evidence type="ECO:0000259" key="3">
    <source>
        <dbReference type="Pfam" id="PF24244"/>
    </source>
</evidence>
<feature type="compositionally biased region" description="Low complexity" evidence="1">
    <location>
        <begin position="395"/>
        <end position="404"/>
    </location>
</feature>
<feature type="compositionally biased region" description="Acidic residues" evidence="1">
    <location>
        <begin position="380"/>
        <end position="389"/>
    </location>
</feature>
<reference evidence="4" key="1">
    <citation type="submission" date="2014-12" db="EMBL/GenBank/DDBJ databases">
        <title>Genome Sequence of Valsa Canker Pathogens Uncovers a Specific Adaption of Colonization on Woody Bark.</title>
        <authorList>
            <person name="Yin Z."/>
            <person name="Liu H."/>
            <person name="Gao X."/>
            <person name="Li Z."/>
            <person name="Song N."/>
            <person name="Ke X."/>
            <person name="Dai Q."/>
            <person name="Wu Y."/>
            <person name="Sun Y."/>
            <person name="Xu J.-R."/>
            <person name="Kang Z.K."/>
            <person name="Wang L."/>
            <person name="Huang L."/>
        </authorList>
    </citation>
    <scope>NUCLEOTIDE SEQUENCE [LARGE SCALE GENOMIC DNA]</scope>
    <source>
        <strain evidence="4">03-8</strain>
    </source>
</reference>
<feature type="region of interest" description="Disordered" evidence="1">
    <location>
        <begin position="349"/>
        <end position="539"/>
    </location>
</feature>
<dbReference type="Pfam" id="PF24244">
    <property type="entry name" value="Iec3-like_M"/>
    <property type="match status" value="1"/>
</dbReference>
<dbReference type="Pfam" id="PF14612">
    <property type="entry name" value="Ino80_Iec3"/>
    <property type="match status" value="1"/>
</dbReference>
<feature type="compositionally biased region" description="Basic and acidic residues" evidence="1">
    <location>
        <begin position="519"/>
        <end position="529"/>
    </location>
</feature>
<dbReference type="Proteomes" id="UP000078559">
    <property type="component" value="Chromosome 9"/>
</dbReference>
<accession>A0A194W9A8</accession>
<feature type="domain" description="INO80 complex subunit 3 N-terminal" evidence="2">
    <location>
        <begin position="85"/>
        <end position="128"/>
    </location>
</feature>
<feature type="region of interest" description="Disordered" evidence="1">
    <location>
        <begin position="1"/>
        <end position="40"/>
    </location>
</feature>
<organism evidence="4 5">
    <name type="scientific">Cytospora mali</name>
    <name type="common">Apple Valsa canker fungus</name>
    <name type="synonym">Valsa mali</name>
    <dbReference type="NCBI Taxonomy" id="578113"/>
    <lineage>
        <taxon>Eukaryota</taxon>
        <taxon>Fungi</taxon>
        <taxon>Dikarya</taxon>
        <taxon>Ascomycota</taxon>
        <taxon>Pezizomycotina</taxon>
        <taxon>Sordariomycetes</taxon>
        <taxon>Sordariomycetidae</taxon>
        <taxon>Diaporthales</taxon>
        <taxon>Cytosporaceae</taxon>
        <taxon>Cytospora</taxon>
    </lineage>
</organism>
<evidence type="ECO:0008006" key="6">
    <source>
        <dbReference type="Google" id="ProtNLM"/>
    </source>
</evidence>
<dbReference type="InterPro" id="IPR032742">
    <property type="entry name" value="Iec3_N"/>
</dbReference>